<evidence type="ECO:0000313" key="1">
    <source>
        <dbReference type="EMBL" id="ACP48581.1"/>
    </source>
</evidence>
<proteinExistence type="predicted"/>
<reference evidence="1 2" key="1">
    <citation type="journal article" date="2009" name="Proc. Natl. Acad. Sci. U.S.A.">
        <title>Biogeography of the Sulfolobus islandicus pan-genome.</title>
        <authorList>
            <person name="Reno M.L."/>
            <person name="Held N.L."/>
            <person name="Fields C.J."/>
            <person name="Burke P.V."/>
            <person name="Whitaker R.J."/>
        </authorList>
    </citation>
    <scope>NUCLEOTIDE SEQUENCE [LARGE SCALE GENOMIC DNA]</scope>
    <source>
        <strain evidence="2">Y.N.15.51 / Yellowstone #2</strain>
    </source>
</reference>
<dbReference type="KEGG" id="sin:YN1551_1492"/>
<gene>
    <name evidence="1" type="ordered locus">YN1551_1492</name>
</gene>
<dbReference type="HOGENOM" id="CLU_2968619_0_0_2"/>
<accession>C3NHH1</accession>
<protein>
    <submittedName>
        <fullName evidence="1">Uncharacterized protein</fullName>
    </submittedName>
</protein>
<dbReference type="Proteomes" id="UP000006818">
    <property type="component" value="Chromosome"/>
</dbReference>
<organism evidence="1 2">
    <name type="scientific">Saccharolobus islandicus (strain Y.N.15.51 / Yellowstone #2)</name>
    <name type="common">Sulfolobus islandicus</name>
    <dbReference type="NCBI Taxonomy" id="419942"/>
    <lineage>
        <taxon>Archaea</taxon>
        <taxon>Thermoproteota</taxon>
        <taxon>Thermoprotei</taxon>
        <taxon>Sulfolobales</taxon>
        <taxon>Sulfolobaceae</taxon>
        <taxon>Saccharolobus</taxon>
    </lineage>
</organism>
<dbReference type="AlphaFoldDB" id="C3NHH1"/>
<dbReference type="EMBL" id="CP001404">
    <property type="protein sequence ID" value="ACP48581.1"/>
    <property type="molecule type" value="Genomic_DNA"/>
</dbReference>
<sequence>MIFFNRKRDNIDVVENDENIIKLETTNGVIKAKKILSINGKHVIYQDQYGNVKEALLK</sequence>
<name>C3NHH1_SACI1</name>
<evidence type="ECO:0000313" key="2">
    <source>
        <dbReference type="Proteomes" id="UP000006818"/>
    </source>
</evidence>